<keyword evidence="8" id="KW-1185">Reference proteome</keyword>
<comment type="caution">
    <text evidence="7">The sequence shown here is derived from an EMBL/GenBank/DDBJ whole genome shotgun (WGS) entry which is preliminary data.</text>
</comment>
<dbReference type="PROSITE" id="PS50850">
    <property type="entry name" value="MFS"/>
    <property type="match status" value="1"/>
</dbReference>
<reference evidence="7 8" key="1">
    <citation type="journal article" date="2020" name="ISME J.">
        <title>Uncovering the hidden diversity of litter-decomposition mechanisms in mushroom-forming fungi.</title>
        <authorList>
            <person name="Floudas D."/>
            <person name="Bentzer J."/>
            <person name="Ahren D."/>
            <person name="Johansson T."/>
            <person name="Persson P."/>
            <person name="Tunlid A."/>
        </authorList>
    </citation>
    <scope>NUCLEOTIDE SEQUENCE [LARGE SCALE GENOMIC DNA]</scope>
    <source>
        <strain evidence="7 8">CBS 146.42</strain>
    </source>
</reference>
<evidence type="ECO:0000256" key="4">
    <source>
        <dbReference type="ARBA" id="ARBA00023136"/>
    </source>
</evidence>
<feature type="domain" description="Major facilitator superfamily (MFS) profile" evidence="6">
    <location>
        <begin position="87"/>
        <end position="297"/>
    </location>
</feature>
<evidence type="ECO:0000256" key="3">
    <source>
        <dbReference type="ARBA" id="ARBA00022989"/>
    </source>
</evidence>
<keyword evidence="3 5" id="KW-1133">Transmembrane helix</keyword>
<keyword evidence="2 5" id="KW-0812">Transmembrane</keyword>
<evidence type="ECO:0000256" key="2">
    <source>
        <dbReference type="ARBA" id="ARBA00022692"/>
    </source>
</evidence>
<dbReference type="InterPro" id="IPR011701">
    <property type="entry name" value="MFS"/>
</dbReference>
<evidence type="ECO:0000259" key="6">
    <source>
        <dbReference type="PROSITE" id="PS50850"/>
    </source>
</evidence>
<dbReference type="GO" id="GO:0022857">
    <property type="term" value="F:transmembrane transporter activity"/>
    <property type="evidence" value="ECO:0007669"/>
    <property type="project" value="InterPro"/>
</dbReference>
<evidence type="ECO:0000256" key="5">
    <source>
        <dbReference type="SAM" id="Phobius"/>
    </source>
</evidence>
<proteinExistence type="predicted"/>
<dbReference type="EMBL" id="JAACJO010000031">
    <property type="protein sequence ID" value="KAF5346452.1"/>
    <property type="molecule type" value="Genomic_DNA"/>
</dbReference>
<dbReference type="AlphaFoldDB" id="A0A8H5FRU7"/>
<comment type="subcellular location">
    <subcellularLocation>
        <location evidence="1">Membrane</location>
        <topology evidence="1">Multi-pass membrane protein</topology>
    </subcellularLocation>
</comment>
<gene>
    <name evidence="7" type="ORF">D9756_010048</name>
</gene>
<feature type="transmembrane region" description="Helical" evidence="5">
    <location>
        <begin position="153"/>
        <end position="171"/>
    </location>
</feature>
<dbReference type="PANTHER" id="PTHR23502">
    <property type="entry name" value="MAJOR FACILITATOR SUPERFAMILY"/>
    <property type="match status" value="1"/>
</dbReference>
<evidence type="ECO:0000256" key="1">
    <source>
        <dbReference type="ARBA" id="ARBA00004141"/>
    </source>
</evidence>
<sequence length="297" mass="32824">MPSEPIETEFANPPVLSLEQEEEYHQLERAGPVTRFSSTHTQVSSPAATGLHELEKSYSESGYYVVKFEKGKREDPREWSHTRKWIVTLGAAFLCLSVAIGSSIVTGDMRGPAIEFGTTQIIANLTVTCFVIGFGIGPLFFSPLSELYGRRPIYVVSMFLYFIFTLPSALAKNAATLIVARQIAGIAASAPVCNVGGSVADVWAVEECGLPMAVFSATLFIGPCLGPMIGGWIGELAGWRWIYWVLFIFVGFCFIVVCIVLETLAPVLLRKKAEKLRKETGDDRYRTLEELERMSFE</sequence>
<evidence type="ECO:0000313" key="8">
    <source>
        <dbReference type="Proteomes" id="UP000559027"/>
    </source>
</evidence>
<dbReference type="OrthoDB" id="6770063at2759"/>
<name>A0A8H5FRU7_9AGAR</name>
<organism evidence="7 8">
    <name type="scientific">Leucocoprinus leucothites</name>
    <dbReference type="NCBI Taxonomy" id="201217"/>
    <lineage>
        <taxon>Eukaryota</taxon>
        <taxon>Fungi</taxon>
        <taxon>Dikarya</taxon>
        <taxon>Basidiomycota</taxon>
        <taxon>Agaricomycotina</taxon>
        <taxon>Agaricomycetes</taxon>
        <taxon>Agaricomycetidae</taxon>
        <taxon>Agaricales</taxon>
        <taxon>Agaricineae</taxon>
        <taxon>Agaricaceae</taxon>
        <taxon>Leucocoprinus</taxon>
    </lineage>
</organism>
<feature type="transmembrane region" description="Helical" evidence="5">
    <location>
        <begin position="241"/>
        <end position="269"/>
    </location>
</feature>
<feature type="transmembrane region" description="Helical" evidence="5">
    <location>
        <begin position="121"/>
        <end position="141"/>
    </location>
</feature>
<dbReference type="InterPro" id="IPR020846">
    <property type="entry name" value="MFS_dom"/>
</dbReference>
<keyword evidence="4 5" id="KW-0472">Membrane</keyword>
<accession>A0A8H5FRU7</accession>
<dbReference type="GO" id="GO:0005886">
    <property type="term" value="C:plasma membrane"/>
    <property type="evidence" value="ECO:0007669"/>
    <property type="project" value="TreeGrafter"/>
</dbReference>
<dbReference type="PANTHER" id="PTHR23502:SF48">
    <property type="entry name" value="MULTIDRUG TRANSPORTER, PUTATIVE (AFU_ORTHOLOGUE AFUA_5G02700)-RELATED"/>
    <property type="match status" value="1"/>
</dbReference>
<evidence type="ECO:0000313" key="7">
    <source>
        <dbReference type="EMBL" id="KAF5346452.1"/>
    </source>
</evidence>
<dbReference type="Pfam" id="PF07690">
    <property type="entry name" value="MFS_1"/>
    <property type="match status" value="1"/>
</dbReference>
<dbReference type="InterPro" id="IPR036259">
    <property type="entry name" value="MFS_trans_sf"/>
</dbReference>
<feature type="transmembrane region" description="Helical" evidence="5">
    <location>
        <begin position="183"/>
        <end position="203"/>
    </location>
</feature>
<feature type="transmembrane region" description="Helical" evidence="5">
    <location>
        <begin position="85"/>
        <end position="106"/>
    </location>
</feature>
<feature type="transmembrane region" description="Helical" evidence="5">
    <location>
        <begin position="210"/>
        <end position="229"/>
    </location>
</feature>
<dbReference type="SUPFAM" id="SSF103473">
    <property type="entry name" value="MFS general substrate transporter"/>
    <property type="match status" value="1"/>
</dbReference>
<dbReference type="Proteomes" id="UP000559027">
    <property type="component" value="Unassembled WGS sequence"/>
</dbReference>
<protein>
    <recommendedName>
        <fullName evidence="6">Major facilitator superfamily (MFS) profile domain-containing protein</fullName>
    </recommendedName>
</protein>
<dbReference type="Gene3D" id="1.20.1720.10">
    <property type="entry name" value="Multidrug resistance protein D"/>
    <property type="match status" value="1"/>
</dbReference>